<dbReference type="InterPro" id="IPR007867">
    <property type="entry name" value="GMC_OxRtase_C"/>
</dbReference>
<feature type="binding site" evidence="3">
    <location>
        <position position="272"/>
    </location>
    <ligand>
        <name>FAD</name>
        <dbReference type="ChEBI" id="CHEBI:57692"/>
    </ligand>
</feature>
<dbReference type="GO" id="GO:0016614">
    <property type="term" value="F:oxidoreductase activity, acting on CH-OH group of donors"/>
    <property type="evidence" value="ECO:0007669"/>
    <property type="project" value="InterPro"/>
</dbReference>
<comment type="cofactor">
    <cofactor evidence="1 3">
        <name>FAD</name>
        <dbReference type="ChEBI" id="CHEBI:57692"/>
    </cofactor>
</comment>
<keyword evidence="3 4" id="KW-0274">FAD</keyword>
<evidence type="ECO:0000256" key="2">
    <source>
        <dbReference type="ARBA" id="ARBA00010790"/>
    </source>
</evidence>
<dbReference type="InterPro" id="IPR000172">
    <property type="entry name" value="GMC_OxRdtase_N"/>
</dbReference>
<dbReference type="InterPro" id="IPR012132">
    <property type="entry name" value="GMC_OxRdtase"/>
</dbReference>
<dbReference type="PIRSF" id="PIRSF000137">
    <property type="entry name" value="Alcohol_oxidase"/>
    <property type="match status" value="1"/>
</dbReference>
<keyword evidence="8" id="KW-1185">Reference proteome</keyword>
<feature type="binding site" evidence="3">
    <location>
        <begin position="57"/>
        <end position="58"/>
    </location>
    <ligand>
        <name>FAD</name>
        <dbReference type="ChEBI" id="CHEBI:57692"/>
    </ligand>
</feature>
<accession>A0AA39NQ76</accession>
<reference evidence="7" key="1">
    <citation type="submission" date="2023-06" db="EMBL/GenBank/DDBJ databases">
        <authorList>
            <consortium name="Lawrence Berkeley National Laboratory"/>
            <person name="Ahrendt S."/>
            <person name="Sahu N."/>
            <person name="Indic B."/>
            <person name="Wong-Bajracharya J."/>
            <person name="Merenyi Z."/>
            <person name="Ke H.-M."/>
            <person name="Monk M."/>
            <person name="Kocsube S."/>
            <person name="Drula E."/>
            <person name="Lipzen A."/>
            <person name="Balint B."/>
            <person name="Henrissat B."/>
            <person name="Andreopoulos B."/>
            <person name="Martin F.M."/>
            <person name="Harder C.B."/>
            <person name="Rigling D."/>
            <person name="Ford K.L."/>
            <person name="Foster G.D."/>
            <person name="Pangilinan J."/>
            <person name="Papanicolaou A."/>
            <person name="Barry K."/>
            <person name="LaButti K."/>
            <person name="Viragh M."/>
            <person name="Koriabine M."/>
            <person name="Yan M."/>
            <person name="Riley R."/>
            <person name="Champramary S."/>
            <person name="Plett K.L."/>
            <person name="Tsai I.J."/>
            <person name="Slot J."/>
            <person name="Sipos G."/>
            <person name="Plett J."/>
            <person name="Nagy L.G."/>
            <person name="Grigoriev I.V."/>
        </authorList>
    </citation>
    <scope>NUCLEOTIDE SEQUENCE</scope>
    <source>
        <strain evidence="7">CCBAS 213</strain>
    </source>
</reference>
<protein>
    <submittedName>
        <fullName evidence="7">GMC oxidoreductase-domain-containing protein</fullName>
    </submittedName>
</protein>
<evidence type="ECO:0000259" key="5">
    <source>
        <dbReference type="PROSITE" id="PS00623"/>
    </source>
</evidence>
<evidence type="ECO:0000256" key="1">
    <source>
        <dbReference type="ARBA" id="ARBA00001974"/>
    </source>
</evidence>
<dbReference type="Pfam" id="PF00732">
    <property type="entry name" value="GMC_oxred_N"/>
    <property type="match status" value="1"/>
</dbReference>
<dbReference type="SUPFAM" id="SSF54373">
    <property type="entry name" value="FAD-linked reductases, C-terminal domain"/>
    <property type="match status" value="1"/>
</dbReference>
<dbReference type="EMBL" id="JAUEPS010000001">
    <property type="protein sequence ID" value="KAK0469776.1"/>
    <property type="molecule type" value="Genomic_DNA"/>
</dbReference>
<dbReference type="GeneID" id="85366384"/>
<dbReference type="Pfam" id="PF05199">
    <property type="entry name" value="GMC_oxred_C"/>
    <property type="match status" value="1"/>
</dbReference>
<sequence length="641" mass="70359">MLFLTFFRLRGSYFPPYGDRSGGQSSSRRYIERLCSFLHFESTMTQEYDIIFVGGGTSACVTAGRLAAADPSLKILILEAGPHILNVQDHVQPARYFRNLAEQKEVFTFHVGRPSEAIAGRSPVVPSAKCVGGGSGVNFLMYTRAAASDFDDWENLYGNSGWGSSDLIPLARKVENYPGGTRFETHGTGGPINVSTENIAGDFGKQYLAVAAKYDSDRGFIADPNGFKTCNGYGPWQKFINPASGKRSDTAHHFIYNQEHNRNLKVLDKQRVVRVIFDEQRAVGVEYTDEGVDIREDTVRQAFASRLVVVSAGAFGSPSILERSGIGATEILHKNDIPQVVDLPGVGENYNDHNCLFVPYCTDETSDTLDEIFHGDPTLYAEQWNKDGKGLMASNGLDAGAKLRPNERDLKILGPTFTNRWNSFFVNAPDKPVVWVGPLSAYVLLDPPRQPGRKFFSMAYYTEYPVSTGRVHIQAGLNPYAPLDLTTGFLDDPADLATLRWAYKHGRELARRMEAYRGCFGPGHPQFPEGSKAAVDVGAQGPVAISAPDIRYTDEDDEAIDVYHRLNVQTTWHSLGTCAMKPRDQNGVVDARLNVYGVQNLKVADMSIAPSNVGANTYNTALIIGEKAAVIIAEDLGIKGV</sequence>
<evidence type="ECO:0000313" key="8">
    <source>
        <dbReference type="Proteomes" id="UP001175211"/>
    </source>
</evidence>
<dbReference type="PANTHER" id="PTHR11552">
    <property type="entry name" value="GLUCOSE-METHANOL-CHOLINE GMC OXIDOREDUCTASE"/>
    <property type="match status" value="1"/>
</dbReference>
<dbReference type="Proteomes" id="UP001175211">
    <property type="component" value="Unassembled WGS sequence"/>
</dbReference>
<keyword evidence="4" id="KW-0285">Flavoprotein</keyword>
<dbReference type="PANTHER" id="PTHR11552:SF78">
    <property type="entry name" value="GLUCOSE-METHANOL-CHOLINE OXIDOREDUCTASE N-TERMINAL DOMAIN-CONTAINING PROTEIN"/>
    <property type="match status" value="1"/>
</dbReference>
<feature type="binding site" evidence="3">
    <location>
        <begin position="572"/>
        <end position="573"/>
    </location>
    <ligand>
        <name>FAD</name>
        <dbReference type="ChEBI" id="CHEBI:57692"/>
    </ligand>
</feature>
<dbReference type="PROSITE" id="PS00624">
    <property type="entry name" value="GMC_OXRED_2"/>
    <property type="match status" value="1"/>
</dbReference>
<evidence type="ECO:0000313" key="7">
    <source>
        <dbReference type="EMBL" id="KAK0469776.1"/>
    </source>
</evidence>
<gene>
    <name evidence="7" type="ORF">EV420DRAFT_62672</name>
</gene>
<organism evidence="7 8">
    <name type="scientific">Armillaria tabescens</name>
    <name type="common">Ringless honey mushroom</name>
    <name type="synonym">Agaricus tabescens</name>
    <dbReference type="NCBI Taxonomy" id="1929756"/>
    <lineage>
        <taxon>Eukaryota</taxon>
        <taxon>Fungi</taxon>
        <taxon>Dikarya</taxon>
        <taxon>Basidiomycota</taxon>
        <taxon>Agaricomycotina</taxon>
        <taxon>Agaricomycetes</taxon>
        <taxon>Agaricomycetidae</taxon>
        <taxon>Agaricales</taxon>
        <taxon>Marasmiineae</taxon>
        <taxon>Physalacriaceae</taxon>
        <taxon>Desarmillaria</taxon>
    </lineage>
</organism>
<dbReference type="AlphaFoldDB" id="A0AA39NQ76"/>
<proteinExistence type="inferred from homology"/>
<name>A0AA39NQ76_ARMTA</name>
<evidence type="ECO:0000256" key="3">
    <source>
        <dbReference type="PIRSR" id="PIRSR000137-2"/>
    </source>
</evidence>
<dbReference type="Gene3D" id="3.50.50.60">
    <property type="entry name" value="FAD/NAD(P)-binding domain"/>
    <property type="match status" value="1"/>
</dbReference>
<dbReference type="SUPFAM" id="SSF51905">
    <property type="entry name" value="FAD/NAD(P)-binding domain"/>
    <property type="match status" value="1"/>
</dbReference>
<evidence type="ECO:0000259" key="6">
    <source>
        <dbReference type="PROSITE" id="PS00624"/>
    </source>
</evidence>
<dbReference type="PROSITE" id="PS00623">
    <property type="entry name" value="GMC_OXRED_1"/>
    <property type="match status" value="1"/>
</dbReference>
<feature type="domain" description="Glucose-methanol-choline oxidoreductase N-terminal" evidence="5">
    <location>
        <begin position="128"/>
        <end position="151"/>
    </location>
</feature>
<feature type="domain" description="Glucose-methanol-choline oxidoreductase N-terminal" evidence="6">
    <location>
        <begin position="313"/>
        <end position="327"/>
    </location>
</feature>
<comment type="caution">
    <text evidence="7">The sequence shown here is derived from an EMBL/GenBank/DDBJ whole genome shotgun (WGS) entry which is preliminary data.</text>
</comment>
<dbReference type="GO" id="GO:0050660">
    <property type="term" value="F:flavin adenine dinucleotide binding"/>
    <property type="evidence" value="ECO:0007669"/>
    <property type="project" value="InterPro"/>
</dbReference>
<dbReference type="InterPro" id="IPR036188">
    <property type="entry name" value="FAD/NAD-bd_sf"/>
</dbReference>
<dbReference type="RefSeq" id="XP_060339569.1">
    <property type="nucleotide sequence ID" value="XM_060482836.1"/>
</dbReference>
<comment type="similarity">
    <text evidence="2 4">Belongs to the GMC oxidoreductase family.</text>
</comment>
<dbReference type="Gene3D" id="3.30.560.10">
    <property type="entry name" value="Glucose Oxidase, domain 3"/>
    <property type="match status" value="1"/>
</dbReference>
<evidence type="ECO:0000256" key="4">
    <source>
        <dbReference type="RuleBase" id="RU003968"/>
    </source>
</evidence>